<evidence type="ECO:0000313" key="6">
    <source>
        <dbReference type="Proteomes" id="UP000827092"/>
    </source>
</evidence>
<name>A0AAV6TK36_9ARAC</name>
<evidence type="ECO:0000259" key="4">
    <source>
        <dbReference type="Pfam" id="PF04500"/>
    </source>
</evidence>
<evidence type="ECO:0000256" key="1">
    <source>
        <dbReference type="ARBA" id="ARBA00022723"/>
    </source>
</evidence>
<feature type="domain" description="FLYWCH-type" evidence="4">
    <location>
        <begin position="6"/>
        <end position="50"/>
    </location>
</feature>
<protein>
    <recommendedName>
        <fullName evidence="4">FLYWCH-type domain-containing protein</fullName>
    </recommendedName>
</protein>
<keyword evidence="6" id="KW-1185">Reference proteome</keyword>
<dbReference type="GO" id="GO:0008270">
    <property type="term" value="F:zinc ion binding"/>
    <property type="evidence" value="ECO:0007669"/>
    <property type="project" value="UniProtKB-KW"/>
</dbReference>
<proteinExistence type="predicted"/>
<dbReference type="InterPro" id="IPR007588">
    <property type="entry name" value="Znf_FLYWCH"/>
</dbReference>
<keyword evidence="3" id="KW-0862">Zinc</keyword>
<dbReference type="AlphaFoldDB" id="A0AAV6TK36"/>
<comment type="caution">
    <text evidence="5">The sequence shown here is derived from an EMBL/GenBank/DDBJ whole genome shotgun (WGS) entry which is preliminary data.</text>
</comment>
<organism evidence="5 6">
    <name type="scientific">Oedothorax gibbosus</name>
    <dbReference type="NCBI Taxonomy" id="931172"/>
    <lineage>
        <taxon>Eukaryota</taxon>
        <taxon>Metazoa</taxon>
        <taxon>Ecdysozoa</taxon>
        <taxon>Arthropoda</taxon>
        <taxon>Chelicerata</taxon>
        <taxon>Arachnida</taxon>
        <taxon>Araneae</taxon>
        <taxon>Araneomorphae</taxon>
        <taxon>Entelegynae</taxon>
        <taxon>Araneoidea</taxon>
        <taxon>Linyphiidae</taxon>
        <taxon>Erigoninae</taxon>
        <taxon>Oedothorax</taxon>
    </lineage>
</organism>
<evidence type="ECO:0000313" key="5">
    <source>
        <dbReference type="EMBL" id="KAG8172204.1"/>
    </source>
</evidence>
<dbReference type="Gene3D" id="2.20.25.240">
    <property type="match status" value="1"/>
</dbReference>
<dbReference type="EMBL" id="JAFNEN010002975">
    <property type="protein sequence ID" value="KAG8172204.1"/>
    <property type="molecule type" value="Genomic_DNA"/>
</dbReference>
<accession>A0AAV6TK36</accession>
<keyword evidence="2" id="KW-0863">Zinc-finger</keyword>
<keyword evidence="1" id="KW-0479">Metal-binding</keyword>
<evidence type="ECO:0000256" key="3">
    <source>
        <dbReference type="ARBA" id="ARBA00022833"/>
    </source>
</evidence>
<evidence type="ECO:0000256" key="2">
    <source>
        <dbReference type="ARBA" id="ARBA00022771"/>
    </source>
</evidence>
<gene>
    <name evidence="5" type="ORF">JTE90_018363</name>
</gene>
<dbReference type="Pfam" id="PF04500">
    <property type="entry name" value="FLYWCH"/>
    <property type="match status" value="1"/>
</dbReference>
<reference evidence="5 6" key="1">
    <citation type="journal article" date="2022" name="Nat. Ecol. Evol.">
        <title>A masculinizing supergene underlies an exaggerated male reproductive morph in a spider.</title>
        <authorList>
            <person name="Hendrickx F."/>
            <person name="De Corte Z."/>
            <person name="Sonet G."/>
            <person name="Van Belleghem S.M."/>
            <person name="Kostlbacher S."/>
            <person name="Vangestel C."/>
        </authorList>
    </citation>
    <scope>NUCLEOTIDE SEQUENCE [LARGE SCALE GENOMIC DNA]</scope>
    <source>
        <strain evidence="5">W744_W776</strain>
    </source>
</reference>
<sequence length="96" mass="11215">MDVECLNSKRGKPQFAINGYVYEKDKSKLTGDSKEIIYARCTQQRKDGCREIGPIKCSAFYQEPLCKRYAFPFTYAELYCRPEDQKRNERASLEPT</sequence>
<dbReference type="Proteomes" id="UP000827092">
    <property type="component" value="Unassembled WGS sequence"/>
</dbReference>